<dbReference type="AlphaFoldDB" id="A0AAE7CP49"/>
<evidence type="ECO:0000313" key="1">
    <source>
        <dbReference type="EMBL" id="OOQ47727.1"/>
    </source>
</evidence>
<dbReference type="Proteomes" id="UP000502504">
    <property type="component" value="Chromosome"/>
</dbReference>
<dbReference type="EMBL" id="CP050692">
    <property type="protein sequence ID" value="QIT48049.1"/>
    <property type="molecule type" value="Genomic_DNA"/>
</dbReference>
<dbReference type="Gene3D" id="1.25.40.10">
    <property type="entry name" value="Tetratricopeptide repeat domain"/>
    <property type="match status" value="1"/>
</dbReference>
<accession>A0AAE7CP49</accession>
<name>A0AAE7CP49_STRAT</name>
<gene>
    <name evidence="1" type="ORF">AFM16_34105</name>
    <name evidence="2" type="ORF">HCX60_34685</name>
</gene>
<sequence>MTGQQAPAALESVLDFELVVVEPLKDEHALELLVKVSRSTEHPDRLRPVVQQLGGLPLAVRLIAGQLKSPVPGVLEDITVLLTDRRSRQELLTMDDAHDLPSALDATYGRLAAEAALLYRRLGILARVDFQIDTVFTLTEDRQPTAIRRALHALISARLVEREGADTYRLHPLVHDHAATVAERDEGGAERAVVRERIVRYYLRTAESGEAALSSRWRHDPMGVYASAVRPAGGSTDTERELARRRAGLLAAVHLAQDSGLHVEAWRLCQGLWTFYLRTASHAEWIESHRVGLAGAQACGDRLATARMHYQLGFAYLDRWSVEEDDPRRAREQFDAALGLVRSGTPGRSEGERRTESSVLEGLGLLEQKLRRPRYALDRFQQAEAALDGVIHPRGLALLAYHRAPAYSALGHHDDAERTLREAREGFAALGQGKDIALNIGKSWMRYAQDRVACEQPGEAVLALESAISELAEADAAYVLATAHLSRGDVFRSLGDNGRAVADWERARALFTDVRSGRAEEARARLAASDEGGDLQ</sequence>
<evidence type="ECO:0000313" key="3">
    <source>
        <dbReference type="Proteomes" id="UP000190306"/>
    </source>
</evidence>
<dbReference type="Proteomes" id="UP000190306">
    <property type="component" value="Chromosome"/>
</dbReference>
<dbReference type="EMBL" id="LHQL01000014">
    <property type="protein sequence ID" value="OOQ47727.1"/>
    <property type="molecule type" value="Genomic_DNA"/>
</dbReference>
<keyword evidence="3" id="KW-1185">Reference proteome</keyword>
<dbReference type="RefSeq" id="WP_078636309.1">
    <property type="nucleotide sequence ID" value="NZ_CM007717.1"/>
</dbReference>
<dbReference type="SUPFAM" id="SSF48452">
    <property type="entry name" value="TPR-like"/>
    <property type="match status" value="2"/>
</dbReference>
<evidence type="ECO:0000313" key="4">
    <source>
        <dbReference type="Proteomes" id="UP000502504"/>
    </source>
</evidence>
<proteinExistence type="predicted"/>
<dbReference type="InterPro" id="IPR011990">
    <property type="entry name" value="TPR-like_helical_dom_sf"/>
</dbReference>
<reference evidence="2 4" key="2">
    <citation type="submission" date="2020-03" db="EMBL/GenBank/DDBJ databases">
        <title>Is there a link between lipid content and antibiotic production in Streptomyces?</title>
        <authorList>
            <person name="David M."/>
            <person name="Lejeune C."/>
            <person name="Abreu S."/>
            <person name="Thibessard A."/>
            <person name="Leblond P."/>
            <person name="Chaminade P."/>
            <person name="Virolle M.-J."/>
        </authorList>
    </citation>
    <scope>NUCLEOTIDE SEQUENCE [LARGE SCALE GENOMIC DNA]</scope>
    <source>
        <strain evidence="2 4">DSM 41481</strain>
    </source>
</reference>
<evidence type="ECO:0008006" key="5">
    <source>
        <dbReference type="Google" id="ProtNLM"/>
    </source>
</evidence>
<reference evidence="1 3" key="1">
    <citation type="submission" date="2015-07" db="EMBL/GenBank/DDBJ databases">
        <title>Draft Genome Sequence of Streptomyces antibioticus, IMRU 3720 reveals insights in the evolution of actinomycin biosynthetic gene clusters in Streptomyces.</title>
        <authorList>
            <person name="Crnovcic I."/>
            <person name="Ruckert C."/>
            <person name="Kalinowksi J."/>
            <person name="Keller U."/>
        </authorList>
    </citation>
    <scope>NUCLEOTIDE SEQUENCE [LARGE SCALE GENOMIC DNA]</scope>
    <source>
        <strain evidence="1 3">DSM 41481</strain>
    </source>
</reference>
<evidence type="ECO:0000313" key="2">
    <source>
        <dbReference type="EMBL" id="QIT48049.1"/>
    </source>
</evidence>
<protein>
    <recommendedName>
        <fullName evidence="5">Tetratricopeptide repeat protein</fullName>
    </recommendedName>
</protein>
<organism evidence="2 4">
    <name type="scientific">Streptomyces antibioticus</name>
    <dbReference type="NCBI Taxonomy" id="1890"/>
    <lineage>
        <taxon>Bacteria</taxon>
        <taxon>Bacillati</taxon>
        <taxon>Actinomycetota</taxon>
        <taxon>Actinomycetes</taxon>
        <taxon>Kitasatosporales</taxon>
        <taxon>Streptomycetaceae</taxon>
        <taxon>Streptomyces</taxon>
    </lineage>
</organism>